<evidence type="ECO:0000256" key="2">
    <source>
        <dbReference type="ARBA" id="ARBA00022801"/>
    </source>
</evidence>
<dbReference type="PANTHER" id="PTHR31263">
    <property type="entry name" value="CELLULASE FAMILY PROTEIN (AFU_ORTHOLOGUE AFUA_5G14560)"/>
    <property type="match status" value="1"/>
</dbReference>
<feature type="domain" description="Glycoside hydrolase family 5" evidence="6">
    <location>
        <begin position="63"/>
        <end position="349"/>
    </location>
</feature>
<dbReference type="Gramene" id="rna25136">
    <property type="protein sequence ID" value="RHN62545.1"/>
    <property type="gene ID" value="gene25136"/>
</dbReference>
<dbReference type="SUPFAM" id="SSF51445">
    <property type="entry name" value="(Trans)glycosidases"/>
    <property type="match status" value="1"/>
</dbReference>
<evidence type="ECO:0000313" key="8">
    <source>
        <dbReference type="EMBL" id="AES90476.1"/>
    </source>
</evidence>
<protein>
    <submittedName>
        <fullName evidence="7">Glycoside hydrolase, family 5; Ricin B-related lectin</fullName>
    </submittedName>
    <submittedName>
        <fullName evidence="8">Hydrolyzing O-glycosyl compounds hydrolase</fullName>
    </submittedName>
    <submittedName>
        <fullName evidence="9">Putative cellulase</fullName>
        <ecNumber evidence="9">3.2.1.4</ecNumber>
    </submittedName>
</protein>
<reference evidence="8 11" key="3">
    <citation type="journal article" date="2011" name="Nature">
        <title>The Medicago genome provides insight into the evolution of rhizobial symbioses.</title>
        <authorList>
            <person name="Young N.D."/>
            <person name="Debelle F."/>
            <person name="Oldroyd G.E."/>
            <person name="Geurts R."/>
            <person name="Cannon S.B."/>
            <person name="Udvardi M.K."/>
            <person name="Benedito V.A."/>
            <person name="Mayer K.F."/>
            <person name="Gouzy J."/>
            <person name="Schoof H."/>
            <person name="Van de Peer Y."/>
            <person name="Proost S."/>
            <person name="Cook D.R."/>
            <person name="Meyers B.C."/>
            <person name="Spannagl M."/>
            <person name="Cheung F."/>
            <person name="De Mita S."/>
            <person name="Krishnakumar V."/>
            <person name="Gundlach H."/>
            <person name="Zhou S."/>
            <person name="Mudge J."/>
            <person name="Bharti A.K."/>
            <person name="Murray J.D."/>
            <person name="Naoumkina M.A."/>
            <person name="Rosen B."/>
            <person name="Silverstein K.A."/>
            <person name="Tang H."/>
            <person name="Rombauts S."/>
            <person name="Zhao P.X."/>
            <person name="Zhou P."/>
            <person name="Barbe V."/>
            <person name="Bardou P."/>
            <person name="Bechner M."/>
            <person name="Bellec A."/>
            <person name="Berger A."/>
            <person name="Berges H."/>
            <person name="Bidwell S."/>
            <person name="Bisseling T."/>
            <person name="Choisne N."/>
            <person name="Couloux A."/>
            <person name="Denny R."/>
            <person name="Deshpande S."/>
            <person name="Dai X."/>
            <person name="Doyle J.J."/>
            <person name="Dudez A.M."/>
            <person name="Farmer A.D."/>
            <person name="Fouteau S."/>
            <person name="Franken C."/>
            <person name="Gibelin C."/>
            <person name="Gish J."/>
            <person name="Goldstein S."/>
            <person name="Gonzalez A.J."/>
            <person name="Green P.J."/>
            <person name="Hallab A."/>
            <person name="Hartog M."/>
            <person name="Hua A."/>
            <person name="Humphray S.J."/>
            <person name="Jeong D.H."/>
            <person name="Jing Y."/>
            <person name="Jocker A."/>
            <person name="Kenton S.M."/>
            <person name="Kim D.J."/>
            <person name="Klee K."/>
            <person name="Lai H."/>
            <person name="Lang C."/>
            <person name="Lin S."/>
            <person name="Macmil S.L."/>
            <person name="Magdelenat G."/>
            <person name="Matthews L."/>
            <person name="McCorrison J."/>
            <person name="Monaghan E.L."/>
            <person name="Mun J.H."/>
            <person name="Najar F.Z."/>
            <person name="Nicholson C."/>
            <person name="Noirot C."/>
            <person name="O'Bleness M."/>
            <person name="Paule C.R."/>
            <person name="Poulain J."/>
            <person name="Prion F."/>
            <person name="Qin B."/>
            <person name="Qu C."/>
            <person name="Retzel E.F."/>
            <person name="Riddle C."/>
            <person name="Sallet E."/>
            <person name="Samain S."/>
            <person name="Samson N."/>
            <person name="Sanders I."/>
            <person name="Saurat O."/>
            <person name="Scarpelli C."/>
            <person name="Schiex T."/>
            <person name="Segurens B."/>
            <person name="Severin A.J."/>
            <person name="Sherrier D.J."/>
            <person name="Shi R."/>
            <person name="Sims S."/>
            <person name="Singer S.R."/>
            <person name="Sinharoy S."/>
            <person name="Sterck L."/>
            <person name="Viollet A."/>
            <person name="Wang B.B."/>
            <person name="Wang K."/>
            <person name="Wang M."/>
            <person name="Wang X."/>
            <person name="Warfsmann J."/>
            <person name="Weissenbach J."/>
            <person name="White D.D."/>
            <person name="White J.D."/>
            <person name="Wiley G.B."/>
            <person name="Wincker P."/>
            <person name="Xing Y."/>
            <person name="Yang L."/>
            <person name="Yao Z."/>
            <person name="Ying F."/>
            <person name="Zhai J."/>
            <person name="Zhou L."/>
            <person name="Zuber A."/>
            <person name="Denarie J."/>
            <person name="Dixon R.A."/>
            <person name="May G.D."/>
            <person name="Schwartz D.C."/>
            <person name="Rogers J."/>
            <person name="Quetier F."/>
            <person name="Town C.D."/>
            <person name="Roe B.A."/>
        </authorList>
    </citation>
    <scope>NUCLEOTIDE SEQUENCE [LARGE SCALE GENOMIC DNA]</scope>
    <source>
        <strain evidence="8">A17</strain>
        <strain evidence="10 11">cv. Jemalong A17</strain>
    </source>
</reference>
<evidence type="ECO:0000313" key="10">
    <source>
        <dbReference type="EnsemblPlants" id="AES90476"/>
    </source>
</evidence>
<comment type="similarity">
    <text evidence="1 4">Belongs to the glycosyl hydrolase 5 (cellulase A) family.</text>
</comment>
<gene>
    <name evidence="10" type="primary">11429717</name>
    <name evidence="8" type="ordered locus">MTR_4g091610</name>
    <name evidence="7" type="ORF">MtrDRAFT_AC149642g20v2</name>
    <name evidence="9" type="ORF">MtrunA17_Chr4g0048621</name>
</gene>
<reference evidence="12" key="6">
    <citation type="journal article" date="2018" name="Nat. Plants">
        <title>Whole-genome landscape of Medicago truncatula symbiotic genes.</title>
        <authorList>
            <person name="Pecrix Y."/>
            <person name="Staton S.E."/>
            <person name="Sallet E."/>
            <person name="Lelandais-Briere C."/>
            <person name="Moreau S."/>
            <person name="Carrere S."/>
            <person name="Blein T."/>
            <person name="Jardinaud M.F."/>
            <person name="Latrasse D."/>
            <person name="Zouine M."/>
            <person name="Zahm M."/>
            <person name="Kreplak J."/>
            <person name="Mayjonade B."/>
            <person name="Satge C."/>
            <person name="Perez M."/>
            <person name="Cauet S."/>
            <person name="Marande W."/>
            <person name="Chantry-Darmon C."/>
            <person name="Lopez-Roques C."/>
            <person name="Bouchez O."/>
            <person name="Berard A."/>
            <person name="Debelle F."/>
            <person name="Munos S."/>
            <person name="Bendahmane A."/>
            <person name="Berges H."/>
            <person name="Niebel A."/>
            <person name="Buitink J."/>
            <person name="Frugier F."/>
            <person name="Benhamed M."/>
            <person name="Crespi M."/>
            <person name="Gouzy J."/>
            <person name="Gamas P."/>
        </authorList>
    </citation>
    <scope>NUCLEOTIDE SEQUENCE [LARGE SCALE GENOMIC DNA]</scope>
    <source>
        <strain evidence="12">cv. Jemalong A17</strain>
    </source>
</reference>
<dbReference type="EMBL" id="PSQE01000004">
    <property type="protein sequence ID" value="RHN62545.1"/>
    <property type="molecule type" value="Genomic_DNA"/>
</dbReference>
<dbReference type="GO" id="GO:0030246">
    <property type="term" value="F:carbohydrate binding"/>
    <property type="evidence" value="ECO:0007669"/>
    <property type="project" value="UniProtKB-KW"/>
</dbReference>
<evidence type="ECO:0000256" key="1">
    <source>
        <dbReference type="ARBA" id="ARBA00005641"/>
    </source>
</evidence>
<dbReference type="GO" id="GO:0008810">
    <property type="term" value="F:cellulase activity"/>
    <property type="evidence" value="ECO:0007669"/>
    <property type="project" value="UniProtKB-EC"/>
</dbReference>
<dbReference type="KEGG" id="mtr:11429717"/>
<evidence type="ECO:0000313" key="9">
    <source>
        <dbReference type="EMBL" id="RHN62545.1"/>
    </source>
</evidence>
<evidence type="ECO:0000313" key="7">
    <source>
        <dbReference type="EMBL" id="ABD32354.1"/>
    </source>
</evidence>
<dbReference type="PANTHER" id="PTHR31263:SF0">
    <property type="entry name" value="CELLULASE FAMILY PROTEIN (AFU_ORTHOLOGUE AFUA_5G14560)"/>
    <property type="match status" value="1"/>
</dbReference>
<name>Q2HTU0_MEDTR</name>
<dbReference type="EC" id="3.2.1.4" evidence="9"/>
<dbReference type="STRING" id="3880.Q2HTU0"/>
<evidence type="ECO:0000256" key="3">
    <source>
        <dbReference type="ARBA" id="ARBA00023295"/>
    </source>
</evidence>
<keyword evidence="2 4" id="KW-0378">Hydrolase</keyword>
<reference evidence="7" key="1">
    <citation type="submission" date="2004-07" db="EMBL/GenBank/DDBJ databases">
        <authorList>
            <person name="Town C.D."/>
        </authorList>
    </citation>
    <scope>NUCLEOTIDE SEQUENCE</scope>
</reference>
<dbReference type="InterPro" id="IPR017853">
    <property type="entry name" value="GH"/>
</dbReference>
<dbReference type="Gene3D" id="3.20.20.80">
    <property type="entry name" value="Glycosidases"/>
    <property type="match status" value="1"/>
</dbReference>
<evidence type="ECO:0000256" key="5">
    <source>
        <dbReference type="SAM" id="SignalP"/>
    </source>
</evidence>
<evidence type="ECO:0000313" key="11">
    <source>
        <dbReference type="Proteomes" id="UP000002051"/>
    </source>
</evidence>
<dbReference type="OMA" id="MFTRPNY"/>
<reference evidence="9" key="7">
    <citation type="journal article" date="2018" name="Nat. Plants">
        <title>Whole-genome landscape of Medicago truncatula symbiotic genes.</title>
        <authorList>
            <person name="Pecrix Y."/>
            <person name="Gamas P."/>
            <person name="Carrere S."/>
        </authorList>
    </citation>
    <scope>NUCLEOTIDE SEQUENCE</scope>
    <source>
        <tissue evidence="9">Leaves</tissue>
    </source>
</reference>
<dbReference type="EMBL" id="AC149642">
    <property type="protein sequence ID" value="ABD32354.1"/>
    <property type="molecule type" value="Genomic_DNA"/>
</dbReference>
<keyword evidence="11" id="KW-1185">Reference proteome</keyword>
<reference evidence="7" key="2">
    <citation type="submission" date="2007-03" db="EMBL/GenBank/DDBJ databases">
        <authorList>
            <consortium name="The International Medicago Genome Annotation Group"/>
        </authorList>
    </citation>
    <scope>NUCLEOTIDE SEQUENCE</scope>
</reference>
<feature type="chain" id="PRO_5014586138" evidence="5">
    <location>
        <begin position="25"/>
        <end position="536"/>
    </location>
</feature>
<dbReference type="SUPFAM" id="SSF50370">
    <property type="entry name" value="Ricin B-like lectins"/>
    <property type="match status" value="1"/>
</dbReference>
<reference evidence="10" key="5">
    <citation type="submission" date="2015-04" db="UniProtKB">
        <authorList>
            <consortium name="EnsemblPlants"/>
        </authorList>
    </citation>
    <scope>IDENTIFICATION</scope>
    <source>
        <strain evidence="10">cv. Jemalong A17</strain>
    </source>
</reference>
<dbReference type="GO" id="GO:0000272">
    <property type="term" value="P:polysaccharide catabolic process"/>
    <property type="evidence" value="ECO:0007669"/>
    <property type="project" value="InterPro"/>
</dbReference>
<dbReference type="Proteomes" id="UP000265566">
    <property type="component" value="Chromosome 4"/>
</dbReference>
<feature type="signal peptide" evidence="5">
    <location>
        <begin position="1"/>
        <end position="24"/>
    </location>
</feature>
<keyword evidence="7" id="KW-0430">Lectin</keyword>
<accession>Q2HTU0</accession>
<dbReference type="eggNOG" id="ENOG502QVYM">
    <property type="taxonomic scope" value="Eukaryota"/>
</dbReference>
<evidence type="ECO:0000259" key="6">
    <source>
        <dbReference type="Pfam" id="PF00150"/>
    </source>
</evidence>
<dbReference type="Proteomes" id="UP000002051">
    <property type="component" value="Chromosome 4"/>
</dbReference>
<dbReference type="AlphaFoldDB" id="Q2HTU0"/>
<dbReference type="OrthoDB" id="442731at2759"/>
<keyword evidence="5" id="KW-0732">Signal</keyword>
<dbReference type="InterPro" id="IPR001547">
    <property type="entry name" value="Glyco_hydro_5"/>
</dbReference>
<dbReference type="HOGENOM" id="CLU_039562_2_1_1"/>
<keyword evidence="3 4" id="KW-0326">Glycosidase</keyword>
<dbReference type="EMBL" id="CM001220">
    <property type="protein sequence ID" value="AES90476.1"/>
    <property type="molecule type" value="Genomic_DNA"/>
</dbReference>
<evidence type="ECO:0000313" key="12">
    <source>
        <dbReference type="Proteomes" id="UP000265566"/>
    </source>
</evidence>
<dbReference type="Pfam" id="PF00150">
    <property type="entry name" value="Cellulase"/>
    <property type="match status" value="1"/>
</dbReference>
<proteinExistence type="inferred from homology"/>
<reference evidence="8 11" key="4">
    <citation type="journal article" date="2014" name="BMC Genomics">
        <title>An improved genome release (version Mt4.0) for the model legume Medicago truncatula.</title>
        <authorList>
            <person name="Tang H."/>
            <person name="Krishnakumar V."/>
            <person name="Bidwell S."/>
            <person name="Rosen B."/>
            <person name="Chan A."/>
            <person name="Zhou S."/>
            <person name="Gentzbittel L."/>
            <person name="Childs K.L."/>
            <person name="Yandell M."/>
            <person name="Gundlach H."/>
            <person name="Mayer K.F."/>
            <person name="Schwartz D.C."/>
            <person name="Town C.D."/>
        </authorList>
    </citation>
    <scope>GENOME REANNOTATION</scope>
    <source>
        <strain evidence="10 11">cv. Jemalong A17</strain>
    </source>
</reference>
<dbReference type="Gene3D" id="2.80.10.50">
    <property type="match status" value="1"/>
</dbReference>
<dbReference type="PaxDb" id="3880-AES90476"/>
<dbReference type="CAZy" id="GH5">
    <property type="family name" value="Glycoside Hydrolase Family 5"/>
</dbReference>
<organism evidence="7">
    <name type="scientific">Medicago truncatula</name>
    <name type="common">Barrel medic</name>
    <name type="synonym">Medicago tribuloides</name>
    <dbReference type="NCBI Taxonomy" id="3880"/>
    <lineage>
        <taxon>Eukaryota</taxon>
        <taxon>Viridiplantae</taxon>
        <taxon>Streptophyta</taxon>
        <taxon>Embryophyta</taxon>
        <taxon>Tracheophyta</taxon>
        <taxon>Spermatophyta</taxon>
        <taxon>Magnoliopsida</taxon>
        <taxon>eudicotyledons</taxon>
        <taxon>Gunneridae</taxon>
        <taxon>Pentapetalae</taxon>
        <taxon>rosids</taxon>
        <taxon>fabids</taxon>
        <taxon>Fabales</taxon>
        <taxon>Fabaceae</taxon>
        <taxon>Papilionoideae</taxon>
        <taxon>50 kb inversion clade</taxon>
        <taxon>NPAAA clade</taxon>
        <taxon>Hologalegina</taxon>
        <taxon>IRL clade</taxon>
        <taxon>Trifolieae</taxon>
        <taxon>Medicago</taxon>
    </lineage>
</organism>
<dbReference type="EnsemblPlants" id="AES90476">
    <property type="protein sequence ID" value="AES90476"/>
    <property type="gene ID" value="MTR_4g091610"/>
</dbReference>
<sequence length="536" mass="60173">MSKSSLLLVSTIFIAILTSYCCNSFPLSTQKRWIIDDATGERMKLTCAHWVGHATPMLVEGLDKLPIQDIANQIAKSGFNCVRLSYATYMFTRHANDTIRDTLYSLDIPKDVVSAIEKHNPLMLNMTHVQAYEAAIDALGEKGVMVLIDNHVSMAEWCCDNNDQNGFFGDRHFHPDEWLQGLAFIAKHFRGKPNVIAMDLRNELRGGRQNLPDWYKYVSQGASTIHKHNPDLLIVISGLNFDNDLSFLKKKTLDLNFTNKLVYEAHIYSFSGNQDRWNLQPMNWVCSSVIENLNDQAGFLISGNNPVPLFISEFGYDMTGGNAVDNKFMPCFVSYAASVDLDWSLWSFGGSYYFREGSVGAGETYAVMDYDWKNYRDPKFPQKFQLLQKKIQDPTSNLSKSHIMFHPLTGKCAHANGSNNELVLGDCKSHSEWSFEGDGSPIRLMDSAMCLKAEGEGLPATLSEHCLSPQSSWKSVSKTGLHLATSHGNGPLFCLEMESDSSKIVTRKCICIDENDSSCLDNPQSQWFQLISTNFS</sequence>
<evidence type="ECO:0000256" key="4">
    <source>
        <dbReference type="RuleBase" id="RU361153"/>
    </source>
</evidence>
<dbReference type="InterPro" id="IPR035992">
    <property type="entry name" value="Ricin_B-like_lectins"/>
</dbReference>